<evidence type="ECO:0000313" key="2">
    <source>
        <dbReference type="Proteomes" id="UP001178507"/>
    </source>
</evidence>
<accession>A0AA36HQZ7</accession>
<organism evidence="1 2">
    <name type="scientific">Effrenium voratum</name>
    <dbReference type="NCBI Taxonomy" id="2562239"/>
    <lineage>
        <taxon>Eukaryota</taxon>
        <taxon>Sar</taxon>
        <taxon>Alveolata</taxon>
        <taxon>Dinophyceae</taxon>
        <taxon>Suessiales</taxon>
        <taxon>Symbiodiniaceae</taxon>
        <taxon>Effrenium</taxon>
    </lineage>
</organism>
<dbReference type="Proteomes" id="UP001178507">
    <property type="component" value="Unassembled WGS sequence"/>
</dbReference>
<protein>
    <recommendedName>
        <fullName evidence="3">C3H1-type domain-containing protein</fullName>
    </recommendedName>
</protein>
<proteinExistence type="predicted"/>
<evidence type="ECO:0000313" key="1">
    <source>
        <dbReference type="EMBL" id="CAJ1373662.1"/>
    </source>
</evidence>
<name>A0AA36HQZ7_9DINO</name>
<evidence type="ECO:0008006" key="3">
    <source>
        <dbReference type="Google" id="ProtNLM"/>
    </source>
</evidence>
<comment type="caution">
    <text evidence="1">The sequence shown here is derived from an EMBL/GenBank/DDBJ whole genome shotgun (WGS) entry which is preliminary data.</text>
</comment>
<reference evidence="1" key="1">
    <citation type="submission" date="2023-08" db="EMBL/GenBank/DDBJ databases">
        <authorList>
            <person name="Chen Y."/>
            <person name="Shah S."/>
            <person name="Dougan E. K."/>
            <person name="Thang M."/>
            <person name="Chan C."/>
        </authorList>
    </citation>
    <scope>NUCLEOTIDE SEQUENCE</scope>
</reference>
<gene>
    <name evidence="1" type="ORF">EVOR1521_LOCUS3419</name>
</gene>
<dbReference type="AlphaFoldDB" id="A0AA36HQZ7"/>
<sequence length="134" mass="14776">MSGRPTPIFERARSSSAEGAFSECRSSRTLQEVEVQFQLVVKGTFLEFVAAKGKTARCKSAPASTRGGTSSLGSLQHNAGCKPCAWYWKPGGCRNGSNCHHCHLCPQGELTRQRKMHRWSCEPTTRLHKGHSSR</sequence>
<dbReference type="EMBL" id="CAUJNA010000207">
    <property type="protein sequence ID" value="CAJ1373662.1"/>
    <property type="molecule type" value="Genomic_DNA"/>
</dbReference>
<keyword evidence="2" id="KW-1185">Reference proteome</keyword>